<dbReference type="EMBL" id="JBHSBL010000015">
    <property type="protein sequence ID" value="MFC4066652.1"/>
    <property type="molecule type" value="Genomic_DNA"/>
</dbReference>
<dbReference type="RefSeq" id="WP_378067616.1">
    <property type="nucleotide sequence ID" value="NZ_JBHSBL010000015.1"/>
</dbReference>
<protein>
    <submittedName>
        <fullName evidence="1">Uncharacterized protein</fullName>
    </submittedName>
</protein>
<proteinExistence type="predicted"/>
<name>A0ABV8IQZ1_9ACTN</name>
<sequence>MRSIDVLAVNTAGVLCDLFPPGDHVFAAAPGDVAALDTAVRAALGGWTGMDALTGYVQERLPAFERQLLAEVVTVSDAEAARFAGALRTDLRPAEKIPTVVRTTLRRAMTRLEHLHHLDAVAEQTRQAARAVADPGWRPVVDPGVWIPDPAEVAATVDPAYSSVVDADISGLVLFAVLCTVGPAAWPIEAGPLPWRALGGPDPGSEEIEAGPGTVVIRPAIHDDVVDRLEYAVTPHGAFLRVALPK</sequence>
<comment type="caution">
    <text evidence="1">The sequence shown here is derived from an EMBL/GenBank/DDBJ whole genome shotgun (WGS) entry which is preliminary data.</text>
</comment>
<dbReference type="Proteomes" id="UP001595867">
    <property type="component" value="Unassembled WGS sequence"/>
</dbReference>
<gene>
    <name evidence="1" type="ORF">ACFO0C_17075</name>
</gene>
<reference evidence="2" key="1">
    <citation type="journal article" date="2019" name="Int. J. Syst. Evol. Microbiol.">
        <title>The Global Catalogue of Microorganisms (GCM) 10K type strain sequencing project: providing services to taxonomists for standard genome sequencing and annotation.</title>
        <authorList>
            <consortium name="The Broad Institute Genomics Platform"/>
            <consortium name="The Broad Institute Genome Sequencing Center for Infectious Disease"/>
            <person name="Wu L."/>
            <person name="Ma J."/>
        </authorList>
    </citation>
    <scope>NUCLEOTIDE SEQUENCE [LARGE SCALE GENOMIC DNA]</scope>
    <source>
        <strain evidence="2">TBRC 5832</strain>
    </source>
</reference>
<evidence type="ECO:0000313" key="2">
    <source>
        <dbReference type="Proteomes" id="UP001595867"/>
    </source>
</evidence>
<accession>A0ABV8IQZ1</accession>
<keyword evidence="2" id="KW-1185">Reference proteome</keyword>
<evidence type="ECO:0000313" key="1">
    <source>
        <dbReference type="EMBL" id="MFC4066652.1"/>
    </source>
</evidence>
<organism evidence="1 2">
    <name type="scientific">Actinoplanes subglobosus</name>
    <dbReference type="NCBI Taxonomy" id="1547892"/>
    <lineage>
        <taxon>Bacteria</taxon>
        <taxon>Bacillati</taxon>
        <taxon>Actinomycetota</taxon>
        <taxon>Actinomycetes</taxon>
        <taxon>Micromonosporales</taxon>
        <taxon>Micromonosporaceae</taxon>
        <taxon>Actinoplanes</taxon>
    </lineage>
</organism>